<organism evidence="1 2">
    <name type="scientific">Rhodococcus phage ChewyVIII</name>
    <dbReference type="NCBI Taxonomy" id="1887657"/>
    <lineage>
        <taxon>Viruses</taxon>
        <taxon>Duplodnaviria</taxon>
        <taxon>Heunggongvirae</taxon>
        <taxon>Uroviricota</taxon>
        <taxon>Caudoviricetes</taxon>
        <taxon>Chewyvirus</taxon>
        <taxon>Chewyvirus chewyVIII</taxon>
    </lineage>
</organism>
<keyword evidence="2" id="KW-1185">Reference proteome</keyword>
<name>A0A1C9EIA1_9CAUD</name>
<evidence type="ECO:0000313" key="1">
    <source>
        <dbReference type="EMBL" id="AON97502.1"/>
    </source>
</evidence>
<gene>
    <name evidence="1" type="primary">81</name>
    <name evidence="1" type="ORF">SEA_CHEWYVIII_81</name>
</gene>
<dbReference type="GeneID" id="80018779"/>
<dbReference type="KEGG" id="vg:80018779"/>
<dbReference type="RefSeq" id="YP_010754198.1">
    <property type="nucleotide sequence ID" value="NC_073456.1"/>
</dbReference>
<evidence type="ECO:0000313" key="2">
    <source>
        <dbReference type="Proteomes" id="UP000221751"/>
    </source>
</evidence>
<accession>A0A1C9EIA1</accession>
<dbReference type="Proteomes" id="UP000221751">
    <property type="component" value="Segment"/>
</dbReference>
<reference evidence="2" key="1">
    <citation type="submission" date="2016-07" db="EMBL/GenBank/DDBJ databases">
        <authorList>
            <person name="Florea S."/>
            <person name="Webb J.S."/>
            <person name="Jaromczyk J."/>
            <person name="Schardl C.L."/>
        </authorList>
    </citation>
    <scope>NUCLEOTIDE SEQUENCE [LARGE SCALE GENOMIC DNA]</scope>
</reference>
<sequence>MSATAEVGQRYWLNKLKVEWEVVSITEDGTQVLLEQKTGAIFGGVRGSGPMRYGTNSVPRVRRWVSVDELLPIKDKK</sequence>
<protein>
    <submittedName>
        <fullName evidence="1">Uncharacterized protein</fullName>
    </submittedName>
</protein>
<dbReference type="EMBL" id="KX557288">
    <property type="protein sequence ID" value="AON97502.1"/>
    <property type="molecule type" value="Genomic_DNA"/>
</dbReference>
<proteinExistence type="predicted"/>